<sequence>MDEPFIVGTMIGLGADLPKTAIDFLLFHWRFSGYHCWRMLIKVFFSPEWPINLHQWIIGAFLDLVMSGAFGVGLVYFMRLLGPGYFWMKGIAYSLGTWVFVCLIASGHWFGNSLEVYHSFINHQIWGAVAVYWLFSLKRGWLK</sequence>
<keyword evidence="1" id="KW-0472">Membrane</keyword>
<evidence type="ECO:0000313" key="2">
    <source>
        <dbReference type="EMBL" id="TCL56821.1"/>
    </source>
</evidence>
<accession>A0A4R1QUQ5</accession>
<keyword evidence="1" id="KW-1133">Transmembrane helix</keyword>
<keyword evidence="1" id="KW-0812">Transmembrane</keyword>
<evidence type="ECO:0000256" key="1">
    <source>
        <dbReference type="SAM" id="Phobius"/>
    </source>
</evidence>
<evidence type="ECO:0000313" key="3">
    <source>
        <dbReference type="Proteomes" id="UP000295008"/>
    </source>
</evidence>
<dbReference type="EMBL" id="SLUN01000048">
    <property type="protein sequence ID" value="TCL56821.1"/>
    <property type="molecule type" value="Genomic_DNA"/>
</dbReference>
<feature type="transmembrane region" description="Helical" evidence="1">
    <location>
        <begin position="116"/>
        <end position="135"/>
    </location>
</feature>
<protein>
    <submittedName>
        <fullName evidence="2">Uncharacterized protein</fullName>
    </submittedName>
</protein>
<feature type="transmembrane region" description="Helical" evidence="1">
    <location>
        <begin position="56"/>
        <end position="78"/>
    </location>
</feature>
<gene>
    <name evidence="2" type="ORF">EDC14_104834</name>
</gene>
<keyword evidence="3" id="KW-1185">Reference proteome</keyword>
<dbReference type="AlphaFoldDB" id="A0A4R1QUQ5"/>
<proteinExistence type="predicted"/>
<reference evidence="2 3" key="1">
    <citation type="submission" date="2019-03" db="EMBL/GenBank/DDBJ databases">
        <title>Genomic Encyclopedia of Type Strains, Phase IV (KMG-IV): sequencing the most valuable type-strain genomes for metagenomic binning, comparative biology and taxonomic classification.</title>
        <authorList>
            <person name="Goeker M."/>
        </authorList>
    </citation>
    <scope>NUCLEOTIDE SEQUENCE [LARGE SCALE GENOMIC DNA]</scope>
    <source>
        <strain evidence="2 3">LX-B</strain>
    </source>
</reference>
<feature type="transmembrane region" description="Helical" evidence="1">
    <location>
        <begin position="90"/>
        <end position="110"/>
    </location>
</feature>
<dbReference type="Proteomes" id="UP000295008">
    <property type="component" value="Unassembled WGS sequence"/>
</dbReference>
<comment type="caution">
    <text evidence="2">The sequence shown here is derived from an EMBL/GenBank/DDBJ whole genome shotgun (WGS) entry which is preliminary data.</text>
</comment>
<organism evidence="2 3">
    <name type="scientific">Hydrogenispora ethanolica</name>
    <dbReference type="NCBI Taxonomy" id="1082276"/>
    <lineage>
        <taxon>Bacteria</taxon>
        <taxon>Bacillati</taxon>
        <taxon>Bacillota</taxon>
        <taxon>Hydrogenispora</taxon>
    </lineage>
</organism>
<name>A0A4R1QUQ5_HYDET</name>